<dbReference type="GO" id="GO:0035312">
    <property type="term" value="F:5'-3' DNA exonuclease activity"/>
    <property type="evidence" value="ECO:0007669"/>
    <property type="project" value="TreeGrafter"/>
</dbReference>
<dbReference type="AlphaFoldDB" id="A0A972H181"/>
<feature type="domain" description="Polymerase/histidinol phosphatase N-terminal" evidence="1">
    <location>
        <begin position="121"/>
        <end position="183"/>
    </location>
</feature>
<dbReference type="SUPFAM" id="SSF89550">
    <property type="entry name" value="PHP domain-like"/>
    <property type="match status" value="1"/>
</dbReference>
<dbReference type="InterPro" id="IPR003141">
    <property type="entry name" value="Pol/His_phosphatase_N"/>
</dbReference>
<keyword evidence="3" id="KW-1185">Reference proteome</keyword>
<name>A0A972H181_9BACL</name>
<evidence type="ECO:0000313" key="2">
    <source>
        <dbReference type="EMBL" id="NOU98354.1"/>
    </source>
</evidence>
<evidence type="ECO:0000313" key="3">
    <source>
        <dbReference type="Proteomes" id="UP000641588"/>
    </source>
</evidence>
<reference evidence="2" key="1">
    <citation type="submission" date="2019-10" db="EMBL/GenBank/DDBJ databases">
        <title>Description of Paenibacillus glebae sp. nov.</title>
        <authorList>
            <person name="Carlier A."/>
            <person name="Qi S."/>
        </authorList>
    </citation>
    <scope>NUCLEOTIDE SEQUENCE</scope>
    <source>
        <strain evidence="2">LMG 31456</strain>
    </source>
</reference>
<accession>A0A972H181</accession>
<dbReference type="GO" id="GO:0004534">
    <property type="term" value="F:5'-3' RNA exonuclease activity"/>
    <property type="evidence" value="ECO:0007669"/>
    <property type="project" value="TreeGrafter"/>
</dbReference>
<dbReference type="NCBIfam" id="NF038032">
    <property type="entry name" value="CehA_McbA_metalo"/>
    <property type="match status" value="1"/>
</dbReference>
<sequence>MELIIRREIGPQEDESYIEVPFEMPAGVERMHVLLEAQTYGADRRVVNLGIKDAQRMRGWSGGARTEFFIGTEKATPGYIPGPLTPGPWAVMLNARKIGETGCSVILTIRFEMESPRWLKGELHAHTVHSDGAYTMLEVERMALEAGLDFLALTDHNTVSQNFVYPKDSELVFIPGVELTTRYGHCNFYGVEQPGDYFLTASFDQAKEYIRIARERGAKISLNHPHCRNCGWLWDFDVDHDWVEIWNGPWRKDNELTLTWWHEQLAAGRKLVAVGGSDFHRVQPHVKHGMPTNWVYAESRTVRGILEAVDRGRLFLSYAPEGPRLTMNAGKWMMGDTISADEVADGLQLVMSCNGLNAGDSIRLLTECGVEQEWIVEPRCETKELEVRLEERLFYRAEIRRHFAEVGQTLLALACNPIYIR</sequence>
<evidence type="ECO:0000259" key="1">
    <source>
        <dbReference type="SMART" id="SM00481"/>
    </source>
</evidence>
<proteinExistence type="predicted"/>
<dbReference type="RefSeq" id="WP_171656613.1">
    <property type="nucleotide sequence ID" value="NZ_WHOD01000134.1"/>
</dbReference>
<dbReference type="Proteomes" id="UP000641588">
    <property type="component" value="Unassembled WGS sequence"/>
</dbReference>
<dbReference type="SMART" id="SM00481">
    <property type="entry name" value="POLIIIAc"/>
    <property type="match status" value="1"/>
</dbReference>
<dbReference type="InterPro" id="IPR016195">
    <property type="entry name" value="Pol/histidinol_Pase-like"/>
</dbReference>
<dbReference type="EMBL" id="WHOD01000134">
    <property type="protein sequence ID" value="NOU98354.1"/>
    <property type="molecule type" value="Genomic_DNA"/>
</dbReference>
<dbReference type="PANTHER" id="PTHR42924">
    <property type="entry name" value="EXONUCLEASE"/>
    <property type="match status" value="1"/>
</dbReference>
<comment type="caution">
    <text evidence="2">The sequence shown here is derived from an EMBL/GenBank/DDBJ whole genome shotgun (WGS) entry which is preliminary data.</text>
</comment>
<dbReference type="Gene3D" id="3.20.20.140">
    <property type="entry name" value="Metal-dependent hydrolases"/>
    <property type="match status" value="1"/>
</dbReference>
<organism evidence="2 3">
    <name type="scientific">Paenibacillus foliorum</name>
    <dbReference type="NCBI Taxonomy" id="2654974"/>
    <lineage>
        <taxon>Bacteria</taxon>
        <taxon>Bacillati</taxon>
        <taxon>Bacillota</taxon>
        <taxon>Bacilli</taxon>
        <taxon>Bacillales</taxon>
        <taxon>Paenibacillaceae</taxon>
        <taxon>Paenibacillus</taxon>
    </lineage>
</organism>
<dbReference type="InterPro" id="IPR052018">
    <property type="entry name" value="PHP_domain"/>
</dbReference>
<gene>
    <name evidence="2" type="ORF">GC093_34810</name>
</gene>
<protein>
    <submittedName>
        <fullName evidence="2">Phosphoesterase</fullName>
    </submittedName>
</protein>
<dbReference type="PANTHER" id="PTHR42924:SF3">
    <property type="entry name" value="POLYMERASE_HISTIDINOL PHOSPHATASE N-TERMINAL DOMAIN-CONTAINING PROTEIN"/>
    <property type="match status" value="1"/>
</dbReference>